<feature type="transmembrane region" description="Helical" evidence="1">
    <location>
        <begin position="137"/>
        <end position="157"/>
    </location>
</feature>
<name>A0A163JSW0_ABSGL</name>
<dbReference type="OMA" id="CELTDHI"/>
<sequence length="265" mass="29728">MTKANFTLPIHSPYINEALLTRYPSSQLGLDAFRTSVTSDPIPVQMGFVGRVVLLVLGQLLGTFAFTMCLQPAWLWLQSTLARWIPLALCALVAVLIIWQLWVLYFQLVTPARIVMLTLFSCLSSFVIVVNCCYEDGLLVMNLVGSGLVSFYCYTLQHKFHFSGPSPWFIGMAVVCLNASWLRFIFDLDALEILAPIGLAGVICTYVLLDLYYIMDNISGEDVILATTCLYVDVLYPMRCLHHLCELSDNLNMLDVLYPGPPHIE</sequence>
<evidence type="ECO:0000313" key="2">
    <source>
        <dbReference type="EMBL" id="SAM04596.1"/>
    </source>
</evidence>
<gene>
    <name evidence="2" type="primary">ABSGL_10462.1 scaffold 12026</name>
</gene>
<reference evidence="2" key="1">
    <citation type="submission" date="2016-04" db="EMBL/GenBank/DDBJ databases">
        <authorList>
            <person name="Evans L.H."/>
            <person name="Alamgir A."/>
            <person name="Owens N."/>
            <person name="Weber N.D."/>
            <person name="Virtaneva K."/>
            <person name="Barbian K."/>
            <person name="Babar A."/>
            <person name="Rosenke K."/>
        </authorList>
    </citation>
    <scope>NUCLEOTIDE SEQUENCE [LARGE SCALE GENOMIC DNA]</scope>
    <source>
        <strain evidence="2">CBS 101.48</strain>
    </source>
</reference>
<dbReference type="OrthoDB" id="7933078at2759"/>
<accession>A0A163JSW0</accession>
<proteinExistence type="predicted"/>
<keyword evidence="1" id="KW-0472">Membrane</keyword>
<evidence type="ECO:0000256" key="1">
    <source>
        <dbReference type="SAM" id="Phobius"/>
    </source>
</evidence>
<feature type="transmembrane region" description="Helical" evidence="1">
    <location>
        <begin position="169"/>
        <end position="186"/>
    </location>
</feature>
<evidence type="ECO:0000313" key="3">
    <source>
        <dbReference type="Proteomes" id="UP000078561"/>
    </source>
</evidence>
<dbReference type="InParanoid" id="A0A163JSW0"/>
<dbReference type="AlphaFoldDB" id="A0A163JSW0"/>
<feature type="transmembrane region" description="Helical" evidence="1">
    <location>
        <begin position="52"/>
        <end position="77"/>
    </location>
</feature>
<keyword evidence="1" id="KW-1133">Transmembrane helix</keyword>
<dbReference type="Proteomes" id="UP000078561">
    <property type="component" value="Unassembled WGS sequence"/>
</dbReference>
<keyword evidence="3" id="KW-1185">Reference proteome</keyword>
<feature type="transmembrane region" description="Helical" evidence="1">
    <location>
        <begin position="84"/>
        <end position="105"/>
    </location>
</feature>
<dbReference type="EMBL" id="LT554414">
    <property type="protein sequence ID" value="SAM04596.1"/>
    <property type="molecule type" value="Genomic_DNA"/>
</dbReference>
<protein>
    <submittedName>
        <fullName evidence="2">Uncharacterized protein</fullName>
    </submittedName>
</protein>
<keyword evidence="1" id="KW-0812">Transmembrane</keyword>
<feature type="transmembrane region" description="Helical" evidence="1">
    <location>
        <begin position="193"/>
        <end position="215"/>
    </location>
</feature>
<organism evidence="2">
    <name type="scientific">Absidia glauca</name>
    <name type="common">Pin mould</name>
    <dbReference type="NCBI Taxonomy" id="4829"/>
    <lineage>
        <taxon>Eukaryota</taxon>
        <taxon>Fungi</taxon>
        <taxon>Fungi incertae sedis</taxon>
        <taxon>Mucoromycota</taxon>
        <taxon>Mucoromycotina</taxon>
        <taxon>Mucoromycetes</taxon>
        <taxon>Mucorales</taxon>
        <taxon>Cunninghamellaceae</taxon>
        <taxon>Absidia</taxon>
    </lineage>
</organism>